<evidence type="ECO:0000313" key="3">
    <source>
        <dbReference type="EMBL" id="KAF8725452.1"/>
    </source>
</evidence>
<accession>A0A835KGK9</accession>
<reference evidence="3" key="1">
    <citation type="submission" date="2020-07" db="EMBL/GenBank/DDBJ databases">
        <title>Genome sequence and genetic diversity analysis of an under-domesticated orphan crop, white fonio (Digitaria exilis).</title>
        <authorList>
            <person name="Bennetzen J.L."/>
            <person name="Chen S."/>
            <person name="Ma X."/>
            <person name="Wang X."/>
            <person name="Yssel A.E.J."/>
            <person name="Chaluvadi S.R."/>
            <person name="Johnson M."/>
            <person name="Gangashetty P."/>
            <person name="Hamidou F."/>
            <person name="Sanogo M.D."/>
            <person name="Zwaenepoel A."/>
            <person name="Wallace J."/>
            <person name="Van De Peer Y."/>
            <person name="Van Deynze A."/>
        </authorList>
    </citation>
    <scope>NUCLEOTIDE SEQUENCE</scope>
    <source>
        <tissue evidence="3">Leaves</tissue>
    </source>
</reference>
<protein>
    <recommendedName>
        <fullName evidence="2">Jacalin-type lectin domain-containing protein</fullName>
    </recommendedName>
</protein>
<dbReference type="PANTHER" id="PTHR46506">
    <property type="entry name" value="OS05G0143600 PROTEIN"/>
    <property type="match status" value="1"/>
</dbReference>
<dbReference type="SUPFAM" id="SSF51101">
    <property type="entry name" value="Mannose-binding lectins"/>
    <property type="match status" value="1"/>
</dbReference>
<proteinExistence type="predicted"/>
<dbReference type="InterPro" id="IPR033734">
    <property type="entry name" value="Jacalin-like_lectin_dom_plant"/>
</dbReference>
<evidence type="ECO:0000256" key="1">
    <source>
        <dbReference type="ARBA" id="ARBA00022734"/>
    </source>
</evidence>
<evidence type="ECO:0000259" key="2">
    <source>
        <dbReference type="PROSITE" id="PS51752"/>
    </source>
</evidence>
<dbReference type="CDD" id="cd09612">
    <property type="entry name" value="Jacalin"/>
    <property type="match status" value="1"/>
</dbReference>
<dbReference type="InterPro" id="IPR036404">
    <property type="entry name" value="Jacalin-like_lectin_dom_sf"/>
</dbReference>
<dbReference type="InterPro" id="IPR001229">
    <property type="entry name" value="Jacalin-like_lectin_dom"/>
</dbReference>
<dbReference type="SMART" id="SM00915">
    <property type="entry name" value="Jacalin"/>
    <property type="match status" value="1"/>
</dbReference>
<name>A0A835KGK9_9POAL</name>
<comment type="caution">
    <text evidence="3">The sequence shown here is derived from an EMBL/GenBank/DDBJ whole genome shotgun (WGS) entry which is preliminary data.</text>
</comment>
<dbReference type="Gene3D" id="2.100.10.30">
    <property type="entry name" value="Jacalin-like lectin domain"/>
    <property type="match status" value="1"/>
</dbReference>
<dbReference type="OrthoDB" id="692023at2759"/>
<dbReference type="EMBL" id="JACEFO010001653">
    <property type="protein sequence ID" value="KAF8725452.1"/>
    <property type="molecule type" value="Genomic_DNA"/>
</dbReference>
<gene>
    <name evidence="3" type="ORF">HU200_019975</name>
</gene>
<keyword evidence="4" id="KW-1185">Reference proteome</keyword>
<dbReference type="AlphaFoldDB" id="A0A835KGK9"/>
<dbReference type="Proteomes" id="UP000636709">
    <property type="component" value="Unassembled WGS sequence"/>
</dbReference>
<sequence length="178" mass="19185">MANFQITSSPVTVENNEYNFSNLYLFHTPLGPNRNQFGVTRGYDSINQGEIVVNNWPIYDGVGPNASIVARAQGLHIHAGRWGGEGGKLKTIKLGSSEFIKEVSGTIGAWAEYNNIISTITFVTNVTTHGPFGDPRYGIAPFSIPVPNNSSIVGFFGRGKVYLDAIGVYVLEDTAAAS</sequence>
<dbReference type="Pfam" id="PF01419">
    <property type="entry name" value="Jacalin"/>
    <property type="match status" value="1"/>
</dbReference>
<dbReference type="GO" id="GO:0030246">
    <property type="term" value="F:carbohydrate binding"/>
    <property type="evidence" value="ECO:0007669"/>
    <property type="project" value="UniProtKB-KW"/>
</dbReference>
<dbReference type="PROSITE" id="PS51752">
    <property type="entry name" value="JACALIN_LECTIN"/>
    <property type="match status" value="1"/>
</dbReference>
<organism evidence="3 4">
    <name type="scientific">Digitaria exilis</name>
    <dbReference type="NCBI Taxonomy" id="1010633"/>
    <lineage>
        <taxon>Eukaryota</taxon>
        <taxon>Viridiplantae</taxon>
        <taxon>Streptophyta</taxon>
        <taxon>Embryophyta</taxon>
        <taxon>Tracheophyta</taxon>
        <taxon>Spermatophyta</taxon>
        <taxon>Magnoliopsida</taxon>
        <taxon>Liliopsida</taxon>
        <taxon>Poales</taxon>
        <taxon>Poaceae</taxon>
        <taxon>PACMAD clade</taxon>
        <taxon>Panicoideae</taxon>
        <taxon>Panicodae</taxon>
        <taxon>Paniceae</taxon>
        <taxon>Anthephorinae</taxon>
        <taxon>Digitaria</taxon>
    </lineage>
</organism>
<evidence type="ECO:0000313" key="4">
    <source>
        <dbReference type="Proteomes" id="UP000636709"/>
    </source>
</evidence>
<keyword evidence="1" id="KW-0430">Lectin</keyword>
<feature type="domain" description="Jacalin-type lectin" evidence="2">
    <location>
        <begin position="27"/>
        <end position="172"/>
    </location>
</feature>